<feature type="transmembrane region" description="Helical" evidence="1">
    <location>
        <begin position="112"/>
        <end position="134"/>
    </location>
</feature>
<evidence type="ECO:0000256" key="1">
    <source>
        <dbReference type="SAM" id="Phobius"/>
    </source>
</evidence>
<proteinExistence type="predicted"/>
<keyword evidence="1" id="KW-0812">Transmembrane</keyword>
<protein>
    <submittedName>
        <fullName evidence="2">Uncharacterized protein</fullName>
    </submittedName>
</protein>
<feature type="transmembrane region" description="Helical" evidence="1">
    <location>
        <begin position="46"/>
        <end position="66"/>
    </location>
</feature>
<keyword evidence="1" id="KW-0472">Membrane</keyword>
<feature type="transmembrane region" description="Helical" evidence="1">
    <location>
        <begin position="73"/>
        <end position="100"/>
    </location>
</feature>
<evidence type="ECO:0000313" key="3">
    <source>
        <dbReference type="Proteomes" id="UP000247838"/>
    </source>
</evidence>
<organism evidence="2 3">
    <name type="scientific">Frischella perrara</name>
    <dbReference type="NCBI Taxonomy" id="1267021"/>
    <lineage>
        <taxon>Bacteria</taxon>
        <taxon>Pseudomonadati</taxon>
        <taxon>Pseudomonadota</taxon>
        <taxon>Gammaproteobacteria</taxon>
        <taxon>Orbales</taxon>
        <taxon>Orbaceae</taxon>
        <taxon>Frischella</taxon>
    </lineage>
</organism>
<name>A0A318MW41_FRIPE</name>
<feature type="transmembrane region" description="Helical" evidence="1">
    <location>
        <begin position="155"/>
        <end position="173"/>
    </location>
</feature>
<feature type="transmembrane region" description="Helical" evidence="1">
    <location>
        <begin position="292"/>
        <end position="312"/>
    </location>
</feature>
<gene>
    <name evidence="2" type="ORF">DKK76_08690</name>
</gene>
<dbReference type="AlphaFoldDB" id="A0A318MW41"/>
<feature type="transmembrane region" description="Helical" evidence="1">
    <location>
        <begin position="12"/>
        <end position="34"/>
    </location>
</feature>
<dbReference type="EMBL" id="QGLM01000017">
    <property type="protein sequence ID" value="PXY95056.1"/>
    <property type="molecule type" value="Genomic_DNA"/>
</dbReference>
<evidence type="ECO:0000313" key="2">
    <source>
        <dbReference type="EMBL" id="PXY95056.1"/>
    </source>
</evidence>
<feature type="transmembrane region" description="Helical" evidence="1">
    <location>
        <begin position="219"/>
        <end position="239"/>
    </location>
</feature>
<feature type="transmembrane region" description="Helical" evidence="1">
    <location>
        <begin position="179"/>
        <end position="212"/>
    </location>
</feature>
<keyword evidence="1" id="KW-1133">Transmembrane helix</keyword>
<feature type="transmembrane region" description="Helical" evidence="1">
    <location>
        <begin position="324"/>
        <end position="344"/>
    </location>
</feature>
<accession>A0A318MW41</accession>
<dbReference type="Proteomes" id="UP000247838">
    <property type="component" value="Unassembled WGS sequence"/>
</dbReference>
<reference evidence="2 3" key="1">
    <citation type="submission" date="2018-05" db="EMBL/GenBank/DDBJ databases">
        <title>Reference genomes for bee gut microbiota database.</title>
        <authorList>
            <person name="Ellegaard K.M."/>
        </authorList>
    </citation>
    <scope>NUCLEOTIDE SEQUENCE [LARGE SCALE GENOMIC DNA]</scope>
    <source>
        <strain evidence="2 3">ESL0167</strain>
    </source>
</reference>
<comment type="caution">
    <text evidence="2">The sequence shown here is derived from an EMBL/GenBank/DDBJ whole genome shotgun (WGS) entry which is preliminary data.</text>
</comment>
<sequence>MHKLKNSENNIIYLIIFLTFFVRTMKDYFVHYAIFSQNSLSYFSDISLIVFLSLFIFLIFCIIYQGKINVPTYLYVILFILFGCLVNNNILLFSFLFIFWSVIKTVIDDEKYILFMLLNYSLIIILTLIIYFLGNHFFQYDMRYGMIETFGFDHKNRFPIFIFIFSLLFVVFFEKYKFLVVSYLIALITISYTCFITTRSILVGAILALFFYIIKNTKLMKYSFVIPFSFFFISLYIALTVKSNPYFILLDYASAGRFYLANLALNDLSGLNEYLFGKTGFYENDIPLDNGYLAMLVNCGIIPTILFLYLLTKAIKKLYEEKKSTILAMVIVMCFFSLFENQLIRIMSNFVVFFMVQSLQYNKRENI</sequence>